<dbReference type="EC" id="2.3.1.51" evidence="5"/>
<dbReference type="CDD" id="cd07990">
    <property type="entry name" value="LPLAT_LCLAT1-like"/>
    <property type="match status" value="1"/>
</dbReference>
<dbReference type="EMBL" id="EQ973781">
    <property type="protein sequence ID" value="EEF48889.1"/>
    <property type="molecule type" value="Genomic_DNA"/>
</dbReference>
<evidence type="ECO:0000256" key="3">
    <source>
        <dbReference type="ARBA" id="ARBA00005189"/>
    </source>
</evidence>
<dbReference type="STRING" id="3988.B9RIB7"/>
<evidence type="ECO:0000313" key="10">
    <source>
        <dbReference type="EMBL" id="EEF48889.1"/>
    </source>
</evidence>
<dbReference type="PANTHER" id="PTHR10983:SF56">
    <property type="entry name" value="1-ACYLGLYCEROL-3-PHOSPHATE O-ACYLTRANSFERASE"/>
    <property type="match status" value="1"/>
</dbReference>
<keyword evidence="8" id="KW-1133">Transmembrane helix</keyword>
<evidence type="ECO:0000313" key="11">
    <source>
        <dbReference type="Proteomes" id="UP000008311"/>
    </source>
</evidence>
<dbReference type="Pfam" id="PF16076">
    <property type="entry name" value="Acyltransf_C"/>
    <property type="match status" value="1"/>
</dbReference>
<evidence type="ECO:0000259" key="9">
    <source>
        <dbReference type="SMART" id="SM00563"/>
    </source>
</evidence>
<dbReference type="eggNOG" id="KOG1505">
    <property type="taxonomic scope" value="Eukaryota"/>
</dbReference>
<keyword evidence="11" id="KW-1185">Reference proteome</keyword>
<evidence type="ECO:0000256" key="8">
    <source>
        <dbReference type="SAM" id="Phobius"/>
    </source>
</evidence>
<evidence type="ECO:0000256" key="4">
    <source>
        <dbReference type="ARBA" id="ARBA00008655"/>
    </source>
</evidence>
<dbReference type="InterPro" id="IPR032098">
    <property type="entry name" value="Acyltransf_C"/>
</dbReference>
<feature type="transmembrane region" description="Helical" evidence="8">
    <location>
        <begin position="12"/>
        <end position="34"/>
    </location>
</feature>
<dbReference type="GO" id="GO:0003841">
    <property type="term" value="F:1-acylglycerol-3-phosphate O-acyltransferase activity"/>
    <property type="evidence" value="ECO:0000318"/>
    <property type="project" value="GO_Central"/>
</dbReference>
<keyword evidence="7 10" id="KW-0012">Acyltransferase</keyword>
<comment type="pathway">
    <text evidence="2">Phospholipid metabolism; CDP-diacylglycerol biosynthesis; CDP-diacylglycerol from sn-glycerol 3-phosphate: step 2/3.</text>
</comment>
<dbReference type="InterPro" id="IPR002123">
    <property type="entry name" value="Plipid/glycerol_acylTrfase"/>
</dbReference>
<dbReference type="GO" id="GO:0012505">
    <property type="term" value="C:endomembrane system"/>
    <property type="evidence" value="ECO:0000318"/>
    <property type="project" value="GO_Central"/>
</dbReference>
<evidence type="ECO:0000256" key="7">
    <source>
        <dbReference type="ARBA" id="ARBA00023315"/>
    </source>
</evidence>
<dbReference type="GO" id="GO:0016024">
    <property type="term" value="P:CDP-diacylglycerol biosynthetic process"/>
    <property type="evidence" value="ECO:0007669"/>
    <property type="project" value="UniProtKB-UniPathway"/>
</dbReference>
<keyword evidence="8" id="KW-0472">Membrane</keyword>
<comment type="similarity">
    <text evidence="4">Belongs to the 1-acyl-sn-glycerol-3-phosphate acyltransferase family.</text>
</comment>
<dbReference type="SUPFAM" id="SSF69593">
    <property type="entry name" value="Glycerol-3-phosphate (1)-acyltransferase"/>
    <property type="match status" value="1"/>
</dbReference>
<feature type="transmembrane region" description="Helical" evidence="8">
    <location>
        <begin position="46"/>
        <end position="66"/>
    </location>
</feature>
<feature type="transmembrane region" description="Helical" evidence="8">
    <location>
        <begin position="305"/>
        <end position="324"/>
    </location>
</feature>
<dbReference type="Proteomes" id="UP000008311">
    <property type="component" value="Unassembled WGS sequence"/>
</dbReference>
<proteinExistence type="inferred from homology"/>
<organism evidence="10 11">
    <name type="scientific">Ricinus communis</name>
    <name type="common">Castor bean</name>
    <dbReference type="NCBI Taxonomy" id="3988"/>
    <lineage>
        <taxon>Eukaryota</taxon>
        <taxon>Viridiplantae</taxon>
        <taxon>Streptophyta</taxon>
        <taxon>Embryophyta</taxon>
        <taxon>Tracheophyta</taxon>
        <taxon>Spermatophyta</taxon>
        <taxon>Magnoliopsida</taxon>
        <taxon>eudicotyledons</taxon>
        <taxon>Gunneridae</taxon>
        <taxon>Pentapetalae</taxon>
        <taxon>rosids</taxon>
        <taxon>fabids</taxon>
        <taxon>Malpighiales</taxon>
        <taxon>Euphorbiaceae</taxon>
        <taxon>Acalyphoideae</taxon>
        <taxon>Acalypheae</taxon>
        <taxon>Ricinus</taxon>
    </lineage>
</organism>
<dbReference type="UniPathway" id="UPA00557">
    <property type="reaction ID" value="UER00613"/>
</dbReference>
<dbReference type="OrthoDB" id="189226at2759"/>
<evidence type="ECO:0000256" key="1">
    <source>
        <dbReference type="ARBA" id="ARBA00001141"/>
    </source>
</evidence>
<protein>
    <recommendedName>
        <fullName evidence="5">1-acylglycerol-3-phosphate O-acyltransferase</fullName>
        <ecNumber evidence="5">2.3.1.51</ecNumber>
    </recommendedName>
</protein>
<sequence length="376" mass="42681">MEVKAVLLSIPFGFVFLFSGLIINLIQGACYILVQPLSKTAHRRIIGAVTEILWLEFIFLMDWWSGFKVHLHTDFETYQLMGKEHALLMPNHICDADIFIMWLLAQRSSCLRGALMVVKRSSMYIPIYGWATWFAEHVFVSRNWGKDEEVLKSRFQSLQDFPRPFWLTLFVEGTRMTSDKLVAAQNFATSKGLPVPRNVLIPRTKGFVAAVRHMRSFVPAIYDITLAVPRGLRTPSLLGFLGREPTAVQIHIKRYSMKELPESDEAVAQWCRDKFVAKDNMLDEFQAKGTFENQKNTDIGRPRKSLIVLTTLGCIICLVVISLIQRYSLLSTRKGVISLAAGLALDAVFLHAVIEYTKLPQARKASMGNLTVQLKN</sequence>
<dbReference type="InParanoid" id="B9RIB7"/>
<dbReference type="KEGG" id="rcu:8274437"/>
<reference evidence="11" key="1">
    <citation type="journal article" date="2010" name="Nat. Biotechnol.">
        <title>Draft genome sequence of the oilseed species Ricinus communis.</title>
        <authorList>
            <person name="Chan A.P."/>
            <person name="Crabtree J."/>
            <person name="Zhao Q."/>
            <person name="Lorenzi H."/>
            <person name="Orvis J."/>
            <person name="Puiu D."/>
            <person name="Melake-Berhan A."/>
            <person name="Jones K.M."/>
            <person name="Redman J."/>
            <person name="Chen G."/>
            <person name="Cahoon E.B."/>
            <person name="Gedil M."/>
            <person name="Stanke M."/>
            <person name="Haas B.J."/>
            <person name="Wortman J.R."/>
            <person name="Fraser-Liggett C.M."/>
            <person name="Ravel J."/>
            <person name="Rabinowicz P.D."/>
        </authorList>
    </citation>
    <scope>NUCLEOTIDE SEQUENCE [LARGE SCALE GENOMIC DNA]</scope>
    <source>
        <strain evidence="11">cv. Hale</strain>
    </source>
</reference>
<gene>
    <name evidence="10" type="ORF">RCOM_1577620</name>
</gene>
<comment type="pathway">
    <text evidence="3">Lipid metabolism.</text>
</comment>
<dbReference type="SMART" id="SM00563">
    <property type="entry name" value="PlsC"/>
    <property type="match status" value="1"/>
</dbReference>
<evidence type="ECO:0000256" key="6">
    <source>
        <dbReference type="ARBA" id="ARBA00022679"/>
    </source>
</evidence>
<evidence type="ECO:0000256" key="5">
    <source>
        <dbReference type="ARBA" id="ARBA00013211"/>
    </source>
</evidence>
<accession>B9RIB7</accession>
<keyword evidence="6 10" id="KW-0808">Transferase</keyword>
<name>B9RIB7_RICCO</name>
<feature type="domain" description="Phospholipid/glycerol acyltransferase" evidence="9">
    <location>
        <begin position="86"/>
        <end position="208"/>
    </location>
</feature>
<evidence type="ECO:0000256" key="2">
    <source>
        <dbReference type="ARBA" id="ARBA00004728"/>
    </source>
</evidence>
<feature type="transmembrane region" description="Helical" evidence="8">
    <location>
        <begin position="336"/>
        <end position="354"/>
    </location>
</feature>
<dbReference type="AlphaFoldDB" id="B9RIB7"/>
<dbReference type="PANTHER" id="PTHR10983">
    <property type="entry name" value="1-ACYLGLYCEROL-3-PHOSPHATE ACYLTRANSFERASE-RELATED"/>
    <property type="match status" value="1"/>
</dbReference>
<keyword evidence="8" id="KW-0812">Transmembrane</keyword>
<comment type="catalytic activity">
    <reaction evidence="1">
        <text>a 1-acyl-sn-glycero-3-phosphate + an acyl-CoA = a 1,2-diacyl-sn-glycero-3-phosphate + CoA</text>
        <dbReference type="Rhea" id="RHEA:19709"/>
        <dbReference type="ChEBI" id="CHEBI:57287"/>
        <dbReference type="ChEBI" id="CHEBI:57970"/>
        <dbReference type="ChEBI" id="CHEBI:58342"/>
        <dbReference type="ChEBI" id="CHEBI:58608"/>
        <dbReference type="EC" id="2.3.1.51"/>
    </reaction>
</comment>
<dbReference type="Pfam" id="PF01553">
    <property type="entry name" value="Acyltransferase"/>
    <property type="match status" value="1"/>
</dbReference>